<sequence>MIYTVDTTQQSNIDFAPETIAEEIAQNVRTILMTPQGSAPLARNIGLDYGIVDEPYSFAKTRIISEIMSAVAEQEPRAQITEIFFKDDLIDALTGRLLAVVKYSLNEEVM</sequence>
<evidence type="ECO:0000313" key="3">
    <source>
        <dbReference type="Proteomes" id="UP000187412"/>
    </source>
</evidence>
<accession>A0ABX3H347</accession>
<dbReference type="InterPro" id="IPR007048">
    <property type="entry name" value="IraD/Gp25-like"/>
</dbReference>
<feature type="domain" description="IraD/Gp25-like" evidence="1">
    <location>
        <begin position="21"/>
        <end position="107"/>
    </location>
</feature>
<dbReference type="Proteomes" id="UP000187412">
    <property type="component" value="Unassembled WGS sequence"/>
</dbReference>
<dbReference type="EMBL" id="MPTB01000033">
    <property type="protein sequence ID" value="OMD43885.1"/>
    <property type="molecule type" value="Genomic_DNA"/>
</dbReference>
<proteinExistence type="predicted"/>
<comment type="caution">
    <text evidence="2">The sequence shown here is derived from an EMBL/GenBank/DDBJ whole genome shotgun (WGS) entry which is preliminary data.</text>
</comment>
<dbReference type="Gene3D" id="3.10.450.40">
    <property type="match status" value="1"/>
</dbReference>
<dbReference type="SUPFAM" id="SSF160719">
    <property type="entry name" value="gpW/gp25-like"/>
    <property type="match status" value="1"/>
</dbReference>
<dbReference type="Pfam" id="PF04965">
    <property type="entry name" value="GPW_gp25"/>
    <property type="match status" value="1"/>
</dbReference>
<evidence type="ECO:0000259" key="1">
    <source>
        <dbReference type="Pfam" id="PF04965"/>
    </source>
</evidence>
<protein>
    <recommendedName>
        <fullName evidence="1">IraD/Gp25-like domain-containing protein</fullName>
    </recommendedName>
</protein>
<keyword evidence="3" id="KW-1185">Reference proteome</keyword>
<reference evidence="2 3" key="1">
    <citation type="submission" date="2016-10" db="EMBL/GenBank/DDBJ databases">
        <title>Paenibacillus species isolates.</title>
        <authorList>
            <person name="Beno S.M."/>
        </authorList>
    </citation>
    <scope>NUCLEOTIDE SEQUENCE [LARGE SCALE GENOMIC DNA]</scope>
    <source>
        <strain evidence="2 3">FSL H7-0744</strain>
    </source>
</reference>
<dbReference type="RefSeq" id="WP_076112941.1">
    <property type="nucleotide sequence ID" value="NZ_MPTB01000033.1"/>
</dbReference>
<gene>
    <name evidence="2" type="ORF">BSK56_23020</name>
</gene>
<organism evidence="2 3">
    <name type="scientific">Paenibacillus borealis</name>
    <dbReference type="NCBI Taxonomy" id="160799"/>
    <lineage>
        <taxon>Bacteria</taxon>
        <taxon>Bacillati</taxon>
        <taxon>Bacillota</taxon>
        <taxon>Bacilli</taxon>
        <taxon>Bacillales</taxon>
        <taxon>Paenibacillaceae</taxon>
        <taxon>Paenibacillus</taxon>
    </lineage>
</organism>
<evidence type="ECO:0000313" key="2">
    <source>
        <dbReference type="EMBL" id="OMD43885.1"/>
    </source>
</evidence>
<name>A0ABX3H347_PAEBO</name>